<feature type="domain" description="P5B-type ATPase N-terminal" evidence="17">
    <location>
        <begin position="59"/>
        <end position="161"/>
    </location>
</feature>
<dbReference type="PRINTS" id="PR00119">
    <property type="entry name" value="CATATPASE"/>
</dbReference>
<feature type="transmembrane region" description="Helical" evidence="13">
    <location>
        <begin position="222"/>
        <end position="244"/>
    </location>
</feature>
<keyword evidence="4 13" id="KW-0812">Transmembrane</keyword>
<dbReference type="SFLD" id="SFLDG00002">
    <property type="entry name" value="C1.7:_P-type_atpase_like"/>
    <property type="match status" value="1"/>
</dbReference>
<feature type="transmembrane region" description="Helical" evidence="13">
    <location>
        <begin position="1111"/>
        <end position="1136"/>
    </location>
</feature>
<evidence type="ECO:0000256" key="1">
    <source>
        <dbReference type="ARBA" id="ARBA00004141"/>
    </source>
</evidence>
<evidence type="ECO:0000256" key="14">
    <source>
        <dbReference type="SAM" id="Coils"/>
    </source>
</evidence>
<dbReference type="PANTHER" id="PTHR45630">
    <property type="entry name" value="CATION-TRANSPORTING ATPASE-RELATED"/>
    <property type="match status" value="1"/>
</dbReference>
<dbReference type="InterPro" id="IPR023299">
    <property type="entry name" value="ATPase_P-typ_cyto_dom_N"/>
</dbReference>
<dbReference type="SUPFAM" id="SSF63712">
    <property type="entry name" value="Nicotinic receptor ligand binding domain-like"/>
    <property type="match status" value="1"/>
</dbReference>
<keyword evidence="18" id="KW-1185">Reference proteome</keyword>
<feature type="transmembrane region" description="Helical" evidence="13">
    <location>
        <begin position="72"/>
        <end position="93"/>
    </location>
</feature>
<dbReference type="Gene3D" id="1.20.1110.10">
    <property type="entry name" value="Calcium-transporting ATPase, transmembrane domain"/>
    <property type="match status" value="1"/>
</dbReference>
<feature type="transmembrane region" description="Helical" evidence="13">
    <location>
        <begin position="1040"/>
        <end position="1059"/>
    </location>
</feature>
<dbReference type="GO" id="GO:0019829">
    <property type="term" value="F:ATPase-coupled monoatomic cation transmembrane transporter activity"/>
    <property type="evidence" value="ECO:0007669"/>
    <property type="project" value="UniProtKB-UniRule"/>
</dbReference>
<feature type="transmembrane region" description="Helical" evidence="13">
    <location>
        <begin position="1952"/>
        <end position="1971"/>
    </location>
</feature>
<dbReference type="Pfam" id="PF13246">
    <property type="entry name" value="Cation_ATPase"/>
    <property type="match status" value="1"/>
</dbReference>
<dbReference type="InterPro" id="IPR008250">
    <property type="entry name" value="ATPase_P-typ_transduc_dom_A_sf"/>
</dbReference>
<evidence type="ECO:0000256" key="10">
    <source>
        <dbReference type="ARBA" id="ARBA00022989"/>
    </source>
</evidence>
<keyword evidence="8 13" id="KW-0460">Magnesium</keyword>
<dbReference type="GO" id="GO:0006874">
    <property type="term" value="P:intracellular calcium ion homeostasis"/>
    <property type="evidence" value="ECO:0007669"/>
    <property type="project" value="TreeGrafter"/>
</dbReference>
<sequence length="1981" mass="227859">TSKHFSERKGLLSKKYPNYQAIDEIENLTMINKKHSDLNNGVSYYDTHIANFKHGECVLTFYGYKINKTKKIIFYILSILTVGLLPLFCYWYPQFKTYLISKKCKIFNADQILIEENKSYNVKNVNIIQSDIPFEIPFKNTILKVKTLQTFSYRKINFIWHEKEKTYVSVASICDNIYIKKFHDILESNSGLDDNTVQSIEKLYGKNLIEVFSVAIWFSDEYVLYASIIVFISFVSIFTESWSIQKEQKKLSEMVHNETTVDVIRNNGQVVTLNSSDLVPGDLFVVPKYDYTLQCDAVLVSGSCIINESMLTGESVPETKVPLPEDDDKNHPIKYNGDHHGKHTLYCGTTIIQTRYNANSPAKAIVLRTGFTTLKGNLVRSIMYPKPIDYTFTKDLLKFVCFLLCVALVGFTYTIILMILRGSPASKIIIRSLDIITVVVPPALPAAMTIGMISAAQRLKKSKIHCIAQETINTCGMITCCCFDKTGTLTEDGLAFNCVRPVFIDHSKNDKPYFGEKTTEYIKGKIPINSRLIRAVATCHSITKINGEYVGDPVDVLNFKVTGFEFEETFDDNTVMEKTRFDMLQPNTFSGVLETKNGPKNVTLAVLRTLPFSSALQRMGVIVHDEEDEETEIHFYTKGSPEMISSLCIPESIPSDFIDIVKEYTKKGYRLIAVAYKDLSHVNFTKALKISRSELENNLRMLGIIVMENKIKPQSFSVIDELNEAGIRTLMVTGDNILTALSVARECGIIKDKKVCFTVDIVPDEKTIDGKSKIILNQNSSDEKTILSKDILSQYLKDIYDKKSSFPISYQLAISGPAFAIVCKEYPQLLPKIICTCDVFARMTPDQKQFLIHSLIDQSYYVMMCGDGANDCGALKAAHAGISLSTAEASIAAPFTSNINNISCVPRTIREGRAALVTSFGIFKYMAGYSLTQFVSIMLLYYINTNLTDFQFIFIDLGLITFCAIVFGYTPAALTIDKIPPPNRLLSLASIMSVVGQLTIVGLFQFIAFIWVPTQSWFIPFTKPINHDDDEDKRSMQGTAIFNVSVFQYIALAICYSKGAPYRQSIVKNKLLCILLIIQIGIGLFLGLQGIPEFSNIIDIEIIPYIGDRFFIFGIAFICVGCMFLYEKIIIEYFILNVRNRRIKNKQFKNGTSKILYQKIISKIGNNIDWFENDSYQKKNASIDMTIISEYDSNLLVKKKEEQLSQIVYKSANEKTENNIKKSNINNIMEKNKNKEKDYTIISEYYHLPSNNNFDFSTTIEPLTKIYQKSSSNKAHKYDTINNLKNKDISTEEFIFLKKDSSETLDVSNDSSMSNMYNELNSVKDNYFSITTGKTTTVFNPFLKNNLQLEKSYSFKKFENNNLHKEKINSSLNNKVSQPYKWNFKKISAKIENTSNNNFYNNDNITLTKSVFLLKKQNYKSHVIDDVNVDKKVNNNLSQKINSNKKNNMFFKYLNVKLENMINDEKYYKENFSKEIDIINGQKEVESNNIKNIKNDNKNISKTDEIEIVFDEEEEDDVLAKFFNNKKENKSLYSLENKSIGEHVTIEEVQYDENDINDIIQFEDEYDTDFLEEGEHFDYNETMLTEFINDTLKRDEETLRITLVDKMLLEKDIFDKIGDYSGSHIYPTLISQNYNNNSLPIMFSDIPVYVMVSLDILDISSFNMQSMDYVIDVLINMRWYDMRLIHKMNKPISINEEKILHKIWRPDPYIVNAKKSYLHKITFPNIKMRIFPDGLVLYTIHITIQPSCNMKFCMFPHDQQECYLDLSSLSYSDEQLKFIWKEEPYFLVNLPTLPEFKITNITVNECLSHDKLITSSCLRLAFKLRRDSAKYIVEKYIPSTLAMMFAWVAPYVPYNYEDVRIVTPITILLALVQMQKGEIETRTSYLTSLDKWFAVMKVFSVISLMESLVVLSLVRKFRELKKKENKAINEFEKEMIKLQQIHVKKLYNRIDLYARIISPVVFILYLIYYLLFMVNGNEKNC</sequence>
<evidence type="ECO:0000256" key="8">
    <source>
        <dbReference type="ARBA" id="ARBA00022842"/>
    </source>
</evidence>
<dbReference type="GO" id="GO:0005524">
    <property type="term" value="F:ATP binding"/>
    <property type="evidence" value="ECO:0007669"/>
    <property type="project" value="UniProtKB-UniRule"/>
</dbReference>
<dbReference type="InterPro" id="IPR044492">
    <property type="entry name" value="P_typ_ATPase_HD_dom"/>
</dbReference>
<feature type="transmembrane region" description="Helical" evidence="13">
    <location>
        <begin position="396"/>
        <end position="420"/>
    </location>
</feature>
<feature type="transmembrane region" description="Helical" evidence="13">
    <location>
        <begin position="986"/>
        <end position="1012"/>
    </location>
</feature>
<evidence type="ECO:0000256" key="4">
    <source>
        <dbReference type="ARBA" id="ARBA00022692"/>
    </source>
</evidence>
<dbReference type="Gene3D" id="2.70.150.10">
    <property type="entry name" value="Calcium-transporting ATPase, cytoplasmic transduction domain A"/>
    <property type="match status" value="1"/>
</dbReference>
<dbReference type="InterPro" id="IPR023214">
    <property type="entry name" value="HAD_sf"/>
</dbReference>
<feature type="transmembrane region" description="Helical" evidence="13">
    <location>
        <begin position="1836"/>
        <end position="1854"/>
    </location>
</feature>
<organism evidence="18 19">
    <name type="scientific">Strongyloides stercoralis</name>
    <name type="common">Threadworm</name>
    <dbReference type="NCBI Taxonomy" id="6248"/>
    <lineage>
        <taxon>Eukaryota</taxon>
        <taxon>Metazoa</taxon>
        <taxon>Ecdysozoa</taxon>
        <taxon>Nematoda</taxon>
        <taxon>Chromadorea</taxon>
        <taxon>Rhabditida</taxon>
        <taxon>Tylenchina</taxon>
        <taxon>Panagrolaimomorpha</taxon>
        <taxon>Strongyloidoidea</taxon>
        <taxon>Strongyloididae</taxon>
        <taxon>Strongyloides</taxon>
    </lineage>
</organism>
<dbReference type="FunFam" id="1.20.1110.10:FF:000023">
    <property type="entry name" value="Cation-transporting ATPase"/>
    <property type="match status" value="1"/>
</dbReference>
<name>A0AAF5DP21_STRER</name>
<evidence type="ECO:0000256" key="12">
    <source>
        <dbReference type="ARBA" id="ARBA00049360"/>
    </source>
</evidence>
<dbReference type="InterPro" id="IPR006544">
    <property type="entry name" value="P-type_TPase_V"/>
</dbReference>
<feature type="coiled-coil region" evidence="14">
    <location>
        <begin position="1914"/>
        <end position="1941"/>
    </location>
</feature>
<keyword evidence="6 13" id="KW-0547">Nucleotide-binding</keyword>
<evidence type="ECO:0000259" key="15">
    <source>
        <dbReference type="Pfam" id="PF00122"/>
    </source>
</evidence>
<evidence type="ECO:0000256" key="7">
    <source>
        <dbReference type="ARBA" id="ARBA00022840"/>
    </source>
</evidence>
<keyword evidence="11 13" id="KW-0472">Membrane</keyword>
<dbReference type="InterPro" id="IPR018303">
    <property type="entry name" value="ATPase_P-typ_P_site"/>
</dbReference>
<reference evidence="19" key="1">
    <citation type="submission" date="2024-02" db="UniProtKB">
        <authorList>
            <consortium name="WormBaseParasite"/>
        </authorList>
    </citation>
    <scope>IDENTIFICATION</scope>
</reference>
<keyword evidence="14" id="KW-0175">Coiled coil</keyword>
<dbReference type="Gene3D" id="1.20.58.390">
    <property type="entry name" value="Neurotransmitter-gated ion-channel transmembrane domain"/>
    <property type="match status" value="1"/>
</dbReference>
<feature type="transmembrane region" description="Helical" evidence="13">
    <location>
        <begin position="922"/>
        <end position="944"/>
    </location>
</feature>
<feature type="transmembrane region" description="Helical" evidence="13">
    <location>
        <begin position="950"/>
        <end position="974"/>
    </location>
</feature>
<dbReference type="NCBIfam" id="TIGR01494">
    <property type="entry name" value="ATPase_P-type"/>
    <property type="match status" value="2"/>
</dbReference>
<evidence type="ECO:0000313" key="18">
    <source>
        <dbReference type="Proteomes" id="UP000035681"/>
    </source>
</evidence>
<dbReference type="AlphaFoldDB" id="A0AAF5DP21"/>
<dbReference type="GO" id="GO:0140358">
    <property type="term" value="F:P-type transmembrane transporter activity"/>
    <property type="evidence" value="ECO:0007669"/>
    <property type="project" value="InterPro"/>
</dbReference>
<dbReference type="InterPro" id="IPR059000">
    <property type="entry name" value="ATPase_P-type_domA"/>
</dbReference>
<dbReference type="SUPFAM" id="SSF56784">
    <property type="entry name" value="HAD-like"/>
    <property type="match status" value="1"/>
</dbReference>
<dbReference type="PRINTS" id="PR00120">
    <property type="entry name" value="HATPASE"/>
</dbReference>
<dbReference type="PROSITE" id="PS01229">
    <property type="entry name" value="COF_2"/>
    <property type="match status" value="1"/>
</dbReference>
<dbReference type="GO" id="GO:0005230">
    <property type="term" value="F:extracellular ligand-gated monoatomic ion channel activity"/>
    <property type="evidence" value="ECO:0007669"/>
    <property type="project" value="InterPro"/>
</dbReference>
<evidence type="ECO:0000259" key="17">
    <source>
        <dbReference type="Pfam" id="PF12409"/>
    </source>
</evidence>
<dbReference type="Gene3D" id="3.40.1110.10">
    <property type="entry name" value="Calcium-transporting ATPase, cytoplasmic domain N"/>
    <property type="match status" value="1"/>
</dbReference>
<dbReference type="InterPro" id="IPR036734">
    <property type="entry name" value="Neur_chan_lig-bd_sf"/>
</dbReference>
<dbReference type="Proteomes" id="UP000035681">
    <property type="component" value="Unplaced"/>
</dbReference>
<evidence type="ECO:0000256" key="5">
    <source>
        <dbReference type="ARBA" id="ARBA00022723"/>
    </source>
</evidence>
<dbReference type="SUPFAM" id="SSF90112">
    <property type="entry name" value="Neurotransmitter-gated ion-channel transmembrane pore"/>
    <property type="match status" value="1"/>
</dbReference>
<keyword evidence="10 13" id="KW-1133">Transmembrane helix</keyword>
<comment type="catalytic activity">
    <reaction evidence="12 13">
        <text>ATP + H2O = ADP + phosphate + H(+)</text>
        <dbReference type="Rhea" id="RHEA:13065"/>
        <dbReference type="ChEBI" id="CHEBI:15377"/>
        <dbReference type="ChEBI" id="CHEBI:15378"/>
        <dbReference type="ChEBI" id="CHEBI:30616"/>
        <dbReference type="ChEBI" id="CHEBI:43474"/>
        <dbReference type="ChEBI" id="CHEBI:456216"/>
    </reaction>
</comment>
<dbReference type="Gene3D" id="3.40.50.1000">
    <property type="entry name" value="HAD superfamily/HAD-like"/>
    <property type="match status" value="1"/>
</dbReference>
<dbReference type="GO" id="GO:0046872">
    <property type="term" value="F:metal ion binding"/>
    <property type="evidence" value="ECO:0007669"/>
    <property type="project" value="UniProtKB-UniRule"/>
</dbReference>
<dbReference type="InterPro" id="IPR001757">
    <property type="entry name" value="P_typ_ATPase"/>
</dbReference>
<keyword evidence="3" id="KW-0597">Phosphoprotein</keyword>
<proteinExistence type="inferred from homology"/>
<dbReference type="WBParaSite" id="TCONS_00015523.p1">
    <property type="protein sequence ID" value="TCONS_00015523.p1"/>
    <property type="gene ID" value="XLOC_009941"/>
</dbReference>
<evidence type="ECO:0000256" key="11">
    <source>
        <dbReference type="ARBA" id="ARBA00023136"/>
    </source>
</evidence>
<dbReference type="InterPro" id="IPR038050">
    <property type="entry name" value="Neuro_actylchol_rec"/>
</dbReference>
<comment type="subcellular location">
    <subcellularLocation>
        <location evidence="1 13">Membrane</location>
        <topology evidence="1 13">Multi-pass membrane protein</topology>
    </subcellularLocation>
</comment>
<evidence type="ECO:0000256" key="13">
    <source>
        <dbReference type="RuleBase" id="RU362082"/>
    </source>
</evidence>
<dbReference type="NCBIfam" id="TIGR01657">
    <property type="entry name" value="P-ATPase-V"/>
    <property type="match status" value="1"/>
</dbReference>
<dbReference type="GO" id="GO:0016020">
    <property type="term" value="C:membrane"/>
    <property type="evidence" value="ECO:0007669"/>
    <property type="project" value="UniProtKB-SubCell"/>
</dbReference>
<evidence type="ECO:0000256" key="6">
    <source>
        <dbReference type="ARBA" id="ARBA00022741"/>
    </source>
</evidence>
<dbReference type="PROSITE" id="PS00154">
    <property type="entry name" value="ATPASE_E1_E2"/>
    <property type="match status" value="1"/>
</dbReference>
<accession>A0AAF5DP21</accession>
<protein>
    <recommendedName>
        <fullName evidence="13">Cation-transporting ATPase</fullName>
        <ecNumber evidence="13">7.2.2.-</ecNumber>
    </recommendedName>
</protein>
<keyword evidence="5 13" id="KW-0479">Metal-binding</keyword>
<dbReference type="Pfam" id="PF02931">
    <property type="entry name" value="Neur_chan_LBD"/>
    <property type="match status" value="1"/>
</dbReference>
<dbReference type="InterPro" id="IPR036719">
    <property type="entry name" value="Neuro-gated_channel_TM_sf"/>
</dbReference>
<dbReference type="InterPro" id="IPR047819">
    <property type="entry name" value="P5A-ATPase_N"/>
</dbReference>
<feature type="transmembrane region" description="Helical" evidence="13">
    <location>
        <begin position="1071"/>
        <end position="1091"/>
    </location>
</feature>
<dbReference type="GO" id="GO:0015203">
    <property type="term" value="F:polyamine transmembrane transporter activity"/>
    <property type="evidence" value="ECO:0007669"/>
    <property type="project" value="TreeGrafter"/>
</dbReference>
<dbReference type="Pfam" id="PF12409">
    <property type="entry name" value="P5-ATPase"/>
    <property type="match status" value="1"/>
</dbReference>
<dbReference type="InterPro" id="IPR018000">
    <property type="entry name" value="Neurotransmitter_ion_chnl_CS"/>
</dbReference>
<dbReference type="SFLD" id="SFLDF00027">
    <property type="entry name" value="p-type_atpase"/>
    <property type="match status" value="1"/>
</dbReference>
<dbReference type="SUPFAM" id="SSF81653">
    <property type="entry name" value="Calcium ATPase, transduction domain A"/>
    <property type="match status" value="1"/>
</dbReference>
<dbReference type="PROSITE" id="PS00236">
    <property type="entry name" value="NEUROTR_ION_CHANNEL"/>
    <property type="match status" value="1"/>
</dbReference>
<dbReference type="EC" id="7.2.2.-" evidence="13"/>
<dbReference type="SFLD" id="SFLDS00003">
    <property type="entry name" value="Haloacid_Dehalogenase"/>
    <property type="match status" value="1"/>
</dbReference>
<dbReference type="Pfam" id="PF00122">
    <property type="entry name" value="E1-E2_ATPase"/>
    <property type="match status" value="1"/>
</dbReference>
<dbReference type="Gene3D" id="2.70.170.10">
    <property type="entry name" value="Neurotransmitter-gated ion-channel ligand-binding domain"/>
    <property type="match status" value="1"/>
</dbReference>
<evidence type="ECO:0000256" key="3">
    <source>
        <dbReference type="ARBA" id="ARBA00022553"/>
    </source>
</evidence>
<dbReference type="InterPro" id="IPR023298">
    <property type="entry name" value="ATPase_P-typ_TM_dom_sf"/>
</dbReference>
<feature type="transmembrane region" description="Helical" evidence="13">
    <location>
        <begin position="1892"/>
        <end position="1914"/>
    </location>
</feature>
<comment type="similarity">
    <text evidence="2 13">Belongs to the cation transport ATPase (P-type) (TC 3.A.3) family. Type V subfamily.</text>
</comment>
<evidence type="ECO:0000256" key="9">
    <source>
        <dbReference type="ARBA" id="ARBA00022967"/>
    </source>
</evidence>
<keyword evidence="9 13" id="KW-1278">Translocase</keyword>
<evidence type="ECO:0000313" key="19">
    <source>
        <dbReference type="WBParaSite" id="TCONS_00015523.p1"/>
    </source>
</evidence>
<evidence type="ECO:0000259" key="16">
    <source>
        <dbReference type="Pfam" id="PF02931"/>
    </source>
</evidence>
<dbReference type="GO" id="GO:0016887">
    <property type="term" value="F:ATP hydrolysis activity"/>
    <property type="evidence" value="ECO:0007669"/>
    <property type="project" value="InterPro"/>
</dbReference>
<dbReference type="PANTHER" id="PTHR45630:SF8">
    <property type="entry name" value="CATION-TRANSPORTING ATPASE"/>
    <property type="match status" value="1"/>
</dbReference>
<dbReference type="SUPFAM" id="SSF81665">
    <property type="entry name" value="Calcium ATPase, transmembrane domain M"/>
    <property type="match status" value="1"/>
</dbReference>
<feature type="domain" description="P-type ATPase A" evidence="15">
    <location>
        <begin position="258"/>
        <end position="382"/>
    </location>
</feature>
<dbReference type="CDD" id="cd18987">
    <property type="entry name" value="LGIC_ECD_anion"/>
    <property type="match status" value="1"/>
</dbReference>
<evidence type="ECO:0000256" key="2">
    <source>
        <dbReference type="ARBA" id="ARBA00006000"/>
    </source>
</evidence>
<dbReference type="InterPro" id="IPR006202">
    <property type="entry name" value="Neur_chan_lig-bd"/>
</dbReference>
<keyword evidence="7 13" id="KW-0067">ATP-binding</keyword>
<feature type="transmembrane region" description="Helical" evidence="13">
    <location>
        <begin position="432"/>
        <end position="453"/>
    </location>
</feature>
<dbReference type="FunFam" id="3.40.50.1000:FF:000068">
    <property type="entry name" value="Cation-transporting ATPase"/>
    <property type="match status" value="1"/>
</dbReference>
<feature type="domain" description="Neurotransmitter-gated ion-channel ligand-binding" evidence="16">
    <location>
        <begin position="1626"/>
        <end position="1801"/>
    </location>
</feature>
<dbReference type="InterPro" id="IPR036412">
    <property type="entry name" value="HAD-like_sf"/>
</dbReference>